<dbReference type="Ensembl" id="ENSGMOT00000025113.1">
    <property type="protein sequence ID" value="ENSGMOP00000066051.1"/>
    <property type="gene ID" value="ENSGMOG00000027052.1"/>
</dbReference>
<proteinExistence type="predicted"/>
<evidence type="ECO:0000313" key="1">
    <source>
        <dbReference type="Ensembl" id="ENSGMOP00000066051.1"/>
    </source>
</evidence>
<evidence type="ECO:0000313" key="2">
    <source>
        <dbReference type="Proteomes" id="UP000694546"/>
    </source>
</evidence>
<sequence length="117" mass="13125">MIGFSKKNTRGASVSREARIWAKLTIQSCSPSPSSCWVTATSCPSPASPWSLTSDPRRWRPRWPTSPICSTRLVTVAMAWKSSLSPGSPWNMLYNVLQNWMNSRWAGKGRSHDQKDV</sequence>
<dbReference type="AlphaFoldDB" id="A0A8C5CU50"/>
<dbReference type="GeneTree" id="ENSGT00960000186941"/>
<dbReference type="Proteomes" id="UP000694546">
    <property type="component" value="Chromosome 20"/>
</dbReference>
<reference evidence="1" key="1">
    <citation type="submission" date="2025-08" db="UniProtKB">
        <authorList>
            <consortium name="Ensembl"/>
        </authorList>
    </citation>
    <scope>IDENTIFICATION</scope>
</reference>
<dbReference type="OMA" id="FTNDCSV"/>
<reference evidence="1" key="2">
    <citation type="submission" date="2025-09" db="UniProtKB">
        <authorList>
            <consortium name="Ensembl"/>
        </authorList>
    </citation>
    <scope>IDENTIFICATION</scope>
</reference>
<accession>A0A8C5CU50</accession>
<keyword evidence="2" id="KW-1185">Reference proteome</keyword>
<organism evidence="1 2">
    <name type="scientific">Gadus morhua</name>
    <name type="common">Atlantic cod</name>
    <dbReference type="NCBI Taxonomy" id="8049"/>
    <lineage>
        <taxon>Eukaryota</taxon>
        <taxon>Metazoa</taxon>
        <taxon>Chordata</taxon>
        <taxon>Craniata</taxon>
        <taxon>Vertebrata</taxon>
        <taxon>Euteleostomi</taxon>
        <taxon>Actinopterygii</taxon>
        <taxon>Neopterygii</taxon>
        <taxon>Teleostei</taxon>
        <taxon>Neoteleostei</taxon>
        <taxon>Acanthomorphata</taxon>
        <taxon>Zeiogadaria</taxon>
        <taxon>Gadariae</taxon>
        <taxon>Gadiformes</taxon>
        <taxon>Gadoidei</taxon>
        <taxon>Gadidae</taxon>
        <taxon>Gadus</taxon>
    </lineage>
</organism>
<protein>
    <submittedName>
        <fullName evidence="1">Uncharacterized protein</fullName>
    </submittedName>
</protein>
<name>A0A8C5CU50_GADMO</name>